<protein>
    <submittedName>
        <fullName evidence="5">Molybdate ABC transporter substrate-binding protein</fullName>
    </submittedName>
</protein>
<dbReference type="InterPro" id="IPR005950">
    <property type="entry name" value="ModA"/>
</dbReference>
<dbReference type="Gene3D" id="3.40.190.10">
    <property type="entry name" value="Periplasmic binding protein-like II"/>
    <property type="match status" value="2"/>
</dbReference>
<reference evidence="6" key="1">
    <citation type="journal article" date="2019" name="Int. J. Syst. Evol. Microbiol.">
        <title>The Global Catalogue of Microorganisms (GCM) 10K type strain sequencing project: providing services to taxonomists for standard genome sequencing and annotation.</title>
        <authorList>
            <consortium name="The Broad Institute Genomics Platform"/>
            <consortium name="The Broad Institute Genome Sequencing Center for Infectious Disease"/>
            <person name="Wu L."/>
            <person name="Ma J."/>
        </authorList>
    </citation>
    <scope>NUCLEOTIDE SEQUENCE [LARGE SCALE GENOMIC DNA]</scope>
    <source>
        <strain evidence="6">JCM 16702</strain>
    </source>
</reference>
<dbReference type="PANTHER" id="PTHR30632">
    <property type="entry name" value="MOLYBDATE-BINDING PERIPLASMIC PROTEIN"/>
    <property type="match status" value="1"/>
</dbReference>
<keyword evidence="2" id="KW-0479">Metal-binding</keyword>
<dbReference type="PROSITE" id="PS51257">
    <property type="entry name" value="PROKAR_LIPOPROTEIN"/>
    <property type="match status" value="1"/>
</dbReference>
<feature type="chain" id="PRO_5045120626" evidence="4">
    <location>
        <begin position="28"/>
        <end position="263"/>
    </location>
</feature>
<dbReference type="Pfam" id="PF13531">
    <property type="entry name" value="SBP_bac_11"/>
    <property type="match status" value="1"/>
</dbReference>
<feature type="signal peptide" evidence="4">
    <location>
        <begin position="1"/>
        <end position="27"/>
    </location>
</feature>
<evidence type="ECO:0000256" key="1">
    <source>
        <dbReference type="ARBA" id="ARBA00009175"/>
    </source>
</evidence>
<organism evidence="5 6">
    <name type="scientific">Actinomadura miaoliensis</name>
    <dbReference type="NCBI Taxonomy" id="430685"/>
    <lineage>
        <taxon>Bacteria</taxon>
        <taxon>Bacillati</taxon>
        <taxon>Actinomycetota</taxon>
        <taxon>Actinomycetes</taxon>
        <taxon>Streptosporangiales</taxon>
        <taxon>Thermomonosporaceae</taxon>
        <taxon>Actinomadura</taxon>
    </lineage>
</organism>
<dbReference type="EMBL" id="BAAAZG010000004">
    <property type="protein sequence ID" value="GAA4062374.1"/>
    <property type="molecule type" value="Genomic_DNA"/>
</dbReference>
<evidence type="ECO:0000256" key="4">
    <source>
        <dbReference type="SAM" id="SignalP"/>
    </source>
</evidence>
<comment type="caution">
    <text evidence="5">The sequence shown here is derived from an EMBL/GenBank/DDBJ whole genome shotgun (WGS) entry which is preliminary data.</text>
</comment>
<dbReference type="InterPro" id="IPR050682">
    <property type="entry name" value="ModA/WtpA"/>
</dbReference>
<name>A0ABP7V9D2_9ACTN</name>
<dbReference type="PANTHER" id="PTHR30632:SF0">
    <property type="entry name" value="SULFATE-BINDING PROTEIN"/>
    <property type="match status" value="1"/>
</dbReference>
<evidence type="ECO:0000313" key="5">
    <source>
        <dbReference type="EMBL" id="GAA4062374.1"/>
    </source>
</evidence>
<keyword evidence="3 4" id="KW-0732">Signal</keyword>
<dbReference type="PIRSF" id="PIRSF004846">
    <property type="entry name" value="ModA"/>
    <property type="match status" value="1"/>
</dbReference>
<keyword evidence="6" id="KW-1185">Reference proteome</keyword>
<dbReference type="RefSeq" id="WP_344942629.1">
    <property type="nucleotide sequence ID" value="NZ_BAAAZG010000004.1"/>
</dbReference>
<dbReference type="Proteomes" id="UP001500683">
    <property type="component" value="Unassembled WGS sequence"/>
</dbReference>
<accession>A0ABP7V9D2</accession>
<sequence length="263" mass="27800">MPDTPRRRRLAACAVLVLLCLAGTAGGCGRSSGPRTLTVLAASSLTEVLGELTTAYTQTHRDVRMQTVFGGSQEMAARLEDRGTGDVLITADETTMNDAEADLTGPRRVVAHNSMTIAVAPGNPRRIRDLSSLTRPGLRIAIGAESVPAGRYARQLLARAGLTVRWTSEEINVRAVLDRVRTGEADAGLVYITDLRSAGIATSSVPIPAGQNVTATYPAAVVKDSAHARDAGDFVAWLTSPTARALFHKYGFVLPEAPQAPQA</sequence>
<dbReference type="NCBIfam" id="TIGR01256">
    <property type="entry name" value="modA"/>
    <property type="match status" value="1"/>
</dbReference>
<evidence type="ECO:0000256" key="2">
    <source>
        <dbReference type="ARBA" id="ARBA00022723"/>
    </source>
</evidence>
<dbReference type="SUPFAM" id="SSF53850">
    <property type="entry name" value="Periplasmic binding protein-like II"/>
    <property type="match status" value="1"/>
</dbReference>
<proteinExistence type="inferred from homology"/>
<gene>
    <name evidence="5" type="primary">modA_1</name>
    <name evidence="5" type="ORF">GCM10022214_14530</name>
</gene>
<evidence type="ECO:0000313" key="6">
    <source>
        <dbReference type="Proteomes" id="UP001500683"/>
    </source>
</evidence>
<comment type="similarity">
    <text evidence="1">Belongs to the bacterial solute-binding protein ModA family.</text>
</comment>
<evidence type="ECO:0000256" key="3">
    <source>
        <dbReference type="ARBA" id="ARBA00022729"/>
    </source>
</evidence>